<keyword evidence="2" id="KW-0479">Metal-binding</keyword>
<dbReference type="PANTHER" id="PTHR20889">
    <property type="entry name" value="PHOSPHATASE, ORPHAN 1, 2"/>
    <property type="match status" value="1"/>
</dbReference>
<dbReference type="InterPro" id="IPR016965">
    <property type="entry name" value="Pase_PHOSPHO-typ"/>
</dbReference>
<dbReference type="PIRSF" id="PIRSF031051">
    <property type="entry name" value="PyrdxlP_Pase_PHOSPHO2"/>
    <property type="match status" value="1"/>
</dbReference>
<dbReference type="NCBIfam" id="TIGR01488">
    <property type="entry name" value="HAD-SF-IB"/>
    <property type="match status" value="1"/>
</dbReference>
<dbReference type="EMBL" id="JAGDFL010000091">
    <property type="protein sequence ID" value="KAG7398103.1"/>
    <property type="molecule type" value="Genomic_DNA"/>
</dbReference>
<comment type="caution">
    <text evidence="5">The sequence shown here is derived from an EMBL/GenBank/DDBJ whole genome shotgun (WGS) entry which is preliminary data.</text>
</comment>
<evidence type="ECO:0000313" key="6">
    <source>
        <dbReference type="Proteomes" id="UP000693981"/>
    </source>
</evidence>
<sequence>MPQNPGRTLIVFDFDESLVNADSDTFVFECFHPELLQSLEVRHAQNPVWPTVFDDMHQILADEKPTVTSEMIKKHVAQIPIQERMADAIRMAVDEYNADVKIISDGNTIFIKSVLEHQGLQDHVSEVFTNPAEYETMDNGRSRLRIHPFHPENIEPLGCELCPTNLCKSRVLESIRKTQPHSRVIYVGDGVGDFCPATHLTKNDIVCARADASDGRSYGLLKRINSNPEKVKAPVVAWSTGEDIYRVFSQAFSASS</sequence>
<dbReference type="OrthoDB" id="89077at2759"/>
<reference evidence="5" key="1">
    <citation type="submission" date="2021-02" db="EMBL/GenBank/DDBJ databases">
        <authorList>
            <person name="Palmer J.M."/>
        </authorList>
    </citation>
    <scope>NUCLEOTIDE SEQUENCE</scope>
    <source>
        <strain evidence="5">SCRP23</strain>
    </source>
</reference>
<keyword evidence="3" id="KW-0378">Hydrolase</keyword>
<dbReference type="InterPro" id="IPR006384">
    <property type="entry name" value="HAD_hydro_PyrdxlP_Pase-like"/>
</dbReference>
<protein>
    <submittedName>
        <fullName evidence="5">Putative phosphatase phospho1</fullName>
    </submittedName>
</protein>
<dbReference type="PANTHER" id="PTHR20889:SF12">
    <property type="entry name" value="LP01149P"/>
    <property type="match status" value="1"/>
</dbReference>
<dbReference type="Pfam" id="PF06888">
    <property type="entry name" value="Put_Phosphatase"/>
    <property type="match status" value="1"/>
</dbReference>
<name>A0A8T1X274_9STRA</name>
<evidence type="ECO:0000256" key="1">
    <source>
        <dbReference type="ARBA" id="ARBA00001946"/>
    </source>
</evidence>
<comment type="cofactor">
    <cofactor evidence="1">
        <name>Mg(2+)</name>
        <dbReference type="ChEBI" id="CHEBI:18420"/>
    </cofactor>
</comment>
<organism evidence="5 6">
    <name type="scientific">Phytophthora boehmeriae</name>
    <dbReference type="NCBI Taxonomy" id="109152"/>
    <lineage>
        <taxon>Eukaryota</taxon>
        <taxon>Sar</taxon>
        <taxon>Stramenopiles</taxon>
        <taxon>Oomycota</taxon>
        <taxon>Peronosporomycetes</taxon>
        <taxon>Peronosporales</taxon>
        <taxon>Peronosporaceae</taxon>
        <taxon>Phytophthora</taxon>
    </lineage>
</organism>
<evidence type="ECO:0000313" key="5">
    <source>
        <dbReference type="EMBL" id="KAG7398103.1"/>
    </source>
</evidence>
<dbReference type="Proteomes" id="UP000693981">
    <property type="component" value="Unassembled WGS sequence"/>
</dbReference>
<evidence type="ECO:0000256" key="4">
    <source>
        <dbReference type="ARBA" id="ARBA00022842"/>
    </source>
</evidence>
<gene>
    <name evidence="5" type="primary">PHOSPHO1_3</name>
    <name evidence="5" type="ORF">PHYBOEH_011737</name>
</gene>
<keyword evidence="4" id="KW-0460">Magnesium</keyword>
<evidence type="ECO:0000256" key="3">
    <source>
        <dbReference type="ARBA" id="ARBA00022801"/>
    </source>
</evidence>
<evidence type="ECO:0000256" key="2">
    <source>
        <dbReference type="ARBA" id="ARBA00022723"/>
    </source>
</evidence>
<dbReference type="NCBIfam" id="TIGR01489">
    <property type="entry name" value="DKMTPPase-SF"/>
    <property type="match status" value="1"/>
</dbReference>
<dbReference type="GO" id="GO:0046872">
    <property type="term" value="F:metal ion binding"/>
    <property type="evidence" value="ECO:0007669"/>
    <property type="project" value="UniProtKB-KW"/>
</dbReference>
<keyword evidence="6" id="KW-1185">Reference proteome</keyword>
<dbReference type="AlphaFoldDB" id="A0A8T1X274"/>
<proteinExistence type="predicted"/>
<dbReference type="GO" id="GO:0016791">
    <property type="term" value="F:phosphatase activity"/>
    <property type="evidence" value="ECO:0007669"/>
    <property type="project" value="InterPro"/>
</dbReference>
<accession>A0A8T1X274</accession>